<accession>A0A1I3T3I9</accession>
<evidence type="ECO:0000256" key="5">
    <source>
        <dbReference type="SAM" id="MobiDB-lite"/>
    </source>
</evidence>
<dbReference type="Gene3D" id="1.10.357.10">
    <property type="entry name" value="Tetracycline Repressor, domain 2"/>
    <property type="match status" value="1"/>
</dbReference>
<dbReference type="Pfam" id="PF00440">
    <property type="entry name" value="TetR_N"/>
    <property type="match status" value="1"/>
</dbReference>
<keyword evidence="2 4" id="KW-0238">DNA-binding</keyword>
<feature type="DNA-binding region" description="H-T-H motif" evidence="4">
    <location>
        <begin position="46"/>
        <end position="65"/>
    </location>
</feature>
<evidence type="ECO:0000256" key="4">
    <source>
        <dbReference type="PROSITE-ProRule" id="PRU00335"/>
    </source>
</evidence>
<dbReference type="PANTHER" id="PTHR47506">
    <property type="entry name" value="TRANSCRIPTIONAL REGULATORY PROTEIN"/>
    <property type="match status" value="1"/>
</dbReference>
<name>A0A1I3T3I9_9GAMM</name>
<reference evidence="7 8" key="1">
    <citation type="submission" date="2016-10" db="EMBL/GenBank/DDBJ databases">
        <authorList>
            <person name="Varghese N."/>
            <person name="Submissions S."/>
        </authorList>
    </citation>
    <scope>NUCLEOTIDE SEQUENCE [LARGE SCALE GENOMIC DNA]</scope>
    <source>
        <strain evidence="7 8">YR512</strain>
    </source>
</reference>
<evidence type="ECO:0000256" key="3">
    <source>
        <dbReference type="ARBA" id="ARBA00023163"/>
    </source>
</evidence>
<keyword evidence="3" id="KW-0804">Transcription</keyword>
<keyword evidence="1" id="KW-0805">Transcription regulation</keyword>
<feature type="compositionally biased region" description="Polar residues" evidence="5">
    <location>
        <begin position="1"/>
        <end position="12"/>
    </location>
</feature>
<evidence type="ECO:0000259" key="6">
    <source>
        <dbReference type="PROSITE" id="PS50977"/>
    </source>
</evidence>
<evidence type="ECO:0000256" key="2">
    <source>
        <dbReference type="ARBA" id="ARBA00023125"/>
    </source>
</evidence>
<evidence type="ECO:0000313" key="7">
    <source>
        <dbReference type="EMBL" id="SFJ65525.1"/>
    </source>
</evidence>
<dbReference type="PANTHER" id="PTHR47506:SF10">
    <property type="entry name" value="TRANSCRIPTIONAL REGULATORY PROTEIN"/>
    <property type="match status" value="1"/>
</dbReference>
<dbReference type="PROSITE" id="PS01081">
    <property type="entry name" value="HTH_TETR_1"/>
    <property type="match status" value="1"/>
</dbReference>
<dbReference type="InterPro" id="IPR001647">
    <property type="entry name" value="HTH_TetR"/>
</dbReference>
<dbReference type="SUPFAM" id="SSF46689">
    <property type="entry name" value="Homeodomain-like"/>
    <property type="match status" value="1"/>
</dbReference>
<sequence>MPSAMSKTPTTDTKSRERGRPREFDIEQALDKAMIVFRQKGFHAASLNDLGEAMGLTAGSIYKAFKDKRSLFLLVFERYLSVRNADLRQRLAQFTTGREKLSELLQFYLDSARAVEGRTGCLVVGSAVELQVLDDDLSQLVSEAVLRNKNFLASLLKQGQEDGSVTPNLDVDTAAGLILCIAFGMRVVGKITDVKDEPETIKLVMKLLD</sequence>
<organism evidence="7 8">
    <name type="scientific">Candidatus Pantoea symbiotica</name>
    <dbReference type="NCBI Taxonomy" id="1884370"/>
    <lineage>
        <taxon>Bacteria</taxon>
        <taxon>Pseudomonadati</taxon>
        <taxon>Pseudomonadota</taxon>
        <taxon>Gammaproteobacteria</taxon>
        <taxon>Enterobacterales</taxon>
        <taxon>Erwiniaceae</taxon>
        <taxon>Pantoea</taxon>
    </lineage>
</organism>
<dbReference type="Gene3D" id="1.10.10.60">
    <property type="entry name" value="Homeodomain-like"/>
    <property type="match status" value="1"/>
</dbReference>
<dbReference type="PROSITE" id="PS50977">
    <property type="entry name" value="HTH_TETR_2"/>
    <property type="match status" value="1"/>
</dbReference>
<comment type="caution">
    <text evidence="7">The sequence shown here is derived from an EMBL/GenBank/DDBJ whole genome shotgun (WGS) entry which is preliminary data.</text>
</comment>
<gene>
    <name evidence="7" type="ORF">SAMN05518863_102221</name>
</gene>
<dbReference type="SUPFAM" id="SSF48498">
    <property type="entry name" value="Tetracyclin repressor-like, C-terminal domain"/>
    <property type="match status" value="1"/>
</dbReference>
<dbReference type="Pfam" id="PF16925">
    <property type="entry name" value="TetR_C_13"/>
    <property type="match status" value="1"/>
</dbReference>
<protein>
    <submittedName>
        <fullName evidence="7">Transcriptional regulator, TetR family</fullName>
    </submittedName>
</protein>
<keyword evidence="8" id="KW-1185">Reference proteome</keyword>
<dbReference type="Proteomes" id="UP000198841">
    <property type="component" value="Unassembled WGS sequence"/>
</dbReference>
<evidence type="ECO:0000313" key="8">
    <source>
        <dbReference type="Proteomes" id="UP000198841"/>
    </source>
</evidence>
<dbReference type="InterPro" id="IPR009057">
    <property type="entry name" value="Homeodomain-like_sf"/>
</dbReference>
<dbReference type="InterPro" id="IPR011075">
    <property type="entry name" value="TetR_C"/>
</dbReference>
<dbReference type="InterPro" id="IPR023772">
    <property type="entry name" value="DNA-bd_HTH_TetR-type_CS"/>
</dbReference>
<proteinExistence type="predicted"/>
<evidence type="ECO:0000256" key="1">
    <source>
        <dbReference type="ARBA" id="ARBA00023015"/>
    </source>
</evidence>
<feature type="domain" description="HTH tetR-type" evidence="6">
    <location>
        <begin position="23"/>
        <end position="83"/>
    </location>
</feature>
<dbReference type="EMBL" id="FOSD01000002">
    <property type="protein sequence ID" value="SFJ65525.1"/>
    <property type="molecule type" value="Genomic_DNA"/>
</dbReference>
<feature type="region of interest" description="Disordered" evidence="5">
    <location>
        <begin position="1"/>
        <end position="22"/>
    </location>
</feature>
<feature type="compositionally biased region" description="Basic and acidic residues" evidence="5">
    <location>
        <begin position="13"/>
        <end position="22"/>
    </location>
</feature>
<dbReference type="InterPro" id="IPR036271">
    <property type="entry name" value="Tet_transcr_reg_TetR-rel_C_sf"/>
</dbReference>